<organism evidence="2 3">
    <name type="scientific">Tessaracoccus flavus</name>
    <dbReference type="NCBI Taxonomy" id="1610493"/>
    <lineage>
        <taxon>Bacteria</taxon>
        <taxon>Bacillati</taxon>
        <taxon>Actinomycetota</taxon>
        <taxon>Actinomycetes</taxon>
        <taxon>Propionibacteriales</taxon>
        <taxon>Propionibacteriaceae</taxon>
        <taxon>Tessaracoccus</taxon>
    </lineage>
</organism>
<feature type="domain" description="ER-bound oxygenase mpaB/mpaB'/Rubber oxygenase catalytic" evidence="1">
    <location>
        <begin position="48"/>
        <end position="262"/>
    </location>
</feature>
<dbReference type="GO" id="GO:0016491">
    <property type="term" value="F:oxidoreductase activity"/>
    <property type="evidence" value="ECO:0007669"/>
    <property type="project" value="InterPro"/>
</dbReference>
<dbReference type="RefSeq" id="WP_077344080.1">
    <property type="nucleotide sequence ID" value="NZ_CP019605.1"/>
</dbReference>
<dbReference type="InterPro" id="IPR018713">
    <property type="entry name" value="MPAB/Lcp_cat_dom"/>
</dbReference>
<accession>A0A1Q2CIE6</accession>
<evidence type="ECO:0000313" key="2">
    <source>
        <dbReference type="EMBL" id="AQP45874.1"/>
    </source>
</evidence>
<dbReference type="OrthoDB" id="108890at2"/>
<keyword evidence="3" id="KW-1185">Reference proteome</keyword>
<dbReference type="STRING" id="1610493.RPIT_14530"/>
<dbReference type="KEGG" id="tfl:RPIT_14530"/>
<evidence type="ECO:0000259" key="1">
    <source>
        <dbReference type="Pfam" id="PF09995"/>
    </source>
</evidence>
<name>A0A1Q2CIE6_9ACTN</name>
<dbReference type="Pfam" id="PF09995">
    <property type="entry name" value="MPAB_Lcp_cat"/>
    <property type="match status" value="1"/>
</dbReference>
<sequence length="304" mass="33240">MNPVEKLRRLIGRTLRSRVAGADADAKALTIWHAPGPRWHSSDDIIWHLNGDAAMYPGGIRALLLQALHPAAMAGVAGHSGYRSDPWGRLQRTSEFLAMTTYGPIPSAEAIIARIRSVHERVRGKTDDGTPYRASDPHLLAWVHIAETQSFLAAFQHFGDRPLTQREADDYVAQAAPVGEMLGAVDLPRTEADLLAALEAYRPELRASADARDTVRFLLHEPPVPWPARPGYWMLAAGAISTMPVWAREELGLPTSRWFDRLLGLPLGKASTAIVRWALGPESRKGLASGQRRVPQPAQDAAGS</sequence>
<dbReference type="PANTHER" id="PTHR36151:SF3">
    <property type="entry name" value="ER-BOUND OXYGENASE MPAB_MPAB'_RUBBER OXYGENASE CATALYTIC DOMAIN-CONTAINING PROTEIN"/>
    <property type="match status" value="1"/>
</dbReference>
<reference evidence="2 3" key="1">
    <citation type="journal article" date="2016" name="Int. J. Syst. Evol. Microbiol.">
        <title>Tessaracoccus flavus sp. nov., isolated from the drainage system of a lindane-producing factory.</title>
        <authorList>
            <person name="Kumari R."/>
            <person name="Singh P."/>
            <person name="Schumann P."/>
            <person name="Lal R."/>
        </authorList>
    </citation>
    <scope>NUCLEOTIDE SEQUENCE [LARGE SCALE GENOMIC DNA]</scope>
    <source>
        <strain evidence="2 3">RP1T</strain>
    </source>
</reference>
<dbReference type="AlphaFoldDB" id="A0A1Q2CIE6"/>
<protein>
    <recommendedName>
        <fullName evidence="1">ER-bound oxygenase mpaB/mpaB'/Rubber oxygenase catalytic domain-containing protein</fullName>
    </recommendedName>
</protein>
<dbReference type="PANTHER" id="PTHR36151">
    <property type="entry name" value="BLR2777 PROTEIN"/>
    <property type="match status" value="1"/>
</dbReference>
<proteinExistence type="predicted"/>
<dbReference type="Proteomes" id="UP000188324">
    <property type="component" value="Chromosome"/>
</dbReference>
<dbReference type="EMBL" id="CP019605">
    <property type="protein sequence ID" value="AQP45874.1"/>
    <property type="molecule type" value="Genomic_DNA"/>
</dbReference>
<evidence type="ECO:0000313" key="3">
    <source>
        <dbReference type="Proteomes" id="UP000188324"/>
    </source>
</evidence>
<gene>
    <name evidence="2" type="ORF">RPIT_14530</name>
</gene>